<keyword evidence="9" id="KW-0677">Repeat</keyword>
<keyword evidence="7" id="KW-0597">Phosphoprotein</keyword>
<dbReference type="Proteomes" id="UP001519460">
    <property type="component" value="Unassembled WGS sequence"/>
</dbReference>
<dbReference type="EMBL" id="JACVVK020000284">
    <property type="protein sequence ID" value="KAK7480276.1"/>
    <property type="molecule type" value="Genomic_DNA"/>
</dbReference>
<dbReference type="InterPro" id="IPR011990">
    <property type="entry name" value="TPR-like_helical_dom_sf"/>
</dbReference>
<gene>
    <name evidence="20" type="ORF">BaRGS_00028444</name>
</gene>
<keyword evidence="6" id="KW-0963">Cytoplasm</keyword>
<evidence type="ECO:0000256" key="1">
    <source>
        <dbReference type="ARBA" id="ARBA00004123"/>
    </source>
</evidence>
<evidence type="ECO:0000256" key="13">
    <source>
        <dbReference type="ARBA" id="ARBA00023212"/>
    </source>
</evidence>
<keyword evidence="11" id="KW-0833">Ubl conjugation pathway</keyword>
<evidence type="ECO:0000256" key="11">
    <source>
        <dbReference type="ARBA" id="ARBA00022786"/>
    </source>
</evidence>
<evidence type="ECO:0000256" key="8">
    <source>
        <dbReference type="ARBA" id="ARBA00022618"/>
    </source>
</evidence>
<comment type="caution">
    <text evidence="20">The sequence shown here is derived from an EMBL/GenBank/DDBJ whole genome shotgun (WGS) entry which is preliminary data.</text>
</comment>
<evidence type="ECO:0000256" key="9">
    <source>
        <dbReference type="ARBA" id="ARBA00022737"/>
    </source>
</evidence>
<comment type="function">
    <text evidence="17">Component of the anaphase promoting complex/cyclosome (APC/C), a cell cycle-regulated E3 ubiquitin ligase that controls progression through mitosis and the G1 phase of the cell cycle. The APC/C complex acts by mediating ubiquitination and subsequent degradation of target proteins: it mainly mediates the formation of 'Lys-11'-linked polyubiquitin chains and, to a lower extent, the formation of 'Lys-48'- and 'Lys-63'-linked polyubiquitin chains. The APC/C complex catalyzes assembly of branched 'Lys-11'-/'Lys-48'-linked branched ubiquitin chains on target proteins.</text>
</comment>
<dbReference type="GO" id="GO:0051301">
    <property type="term" value="P:cell division"/>
    <property type="evidence" value="ECO:0007669"/>
    <property type="project" value="UniProtKB-KW"/>
</dbReference>
<evidence type="ECO:0000256" key="14">
    <source>
        <dbReference type="ARBA" id="ARBA00023242"/>
    </source>
</evidence>
<reference evidence="20 21" key="1">
    <citation type="journal article" date="2023" name="Sci. Data">
        <title>Genome assembly of the Korean intertidal mud-creeper Batillaria attramentaria.</title>
        <authorList>
            <person name="Patra A.K."/>
            <person name="Ho P.T."/>
            <person name="Jun S."/>
            <person name="Lee S.J."/>
            <person name="Kim Y."/>
            <person name="Won Y.J."/>
        </authorList>
    </citation>
    <scope>NUCLEOTIDE SEQUENCE [LARGE SCALE GENOMIC DNA]</scope>
    <source>
        <strain evidence="20">Wonlab-2016</strain>
    </source>
</reference>
<evidence type="ECO:0000259" key="18">
    <source>
        <dbReference type="Pfam" id="PF12862"/>
    </source>
</evidence>
<evidence type="ECO:0000256" key="17">
    <source>
        <dbReference type="ARBA" id="ARBA00045696"/>
    </source>
</evidence>
<comment type="similarity">
    <text evidence="4">Belongs to the APC5 family.</text>
</comment>
<dbReference type="CDD" id="cd16270">
    <property type="entry name" value="Apc5_N"/>
    <property type="match status" value="1"/>
</dbReference>
<keyword evidence="10" id="KW-0498">Mitosis</keyword>
<keyword evidence="13" id="KW-0206">Cytoskeleton</keyword>
<proteinExistence type="inferred from homology"/>
<dbReference type="Pfam" id="PF21371">
    <property type="entry name" value="Apc5_N"/>
    <property type="match status" value="1"/>
</dbReference>
<evidence type="ECO:0000313" key="20">
    <source>
        <dbReference type="EMBL" id="KAK7480276.1"/>
    </source>
</evidence>
<dbReference type="Pfam" id="PF12862">
    <property type="entry name" value="ANAPC5"/>
    <property type="match status" value="1"/>
</dbReference>
<dbReference type="InterPro" id="IPR026000">
    <property type="entry name" value="Apc5_dom"/>
</dbReference>
<evidence type="ECO:0000256" key="6">
    <source>
        <dbReference type="ARBA" id="ARBA00022490"/>
    </source>
</evidence>
<evidence type="ECO:0000256" key="15">
    <source>
        <dbReference type="ARBA" id="ARBA00023306"/>
    </source>
</evidence>
<dbReference type="AlphaFoldDB" id="A0ABD0JYX7"/>
<evidence type="ECO:0000256" key="16">
    <source>
        <dbReference type="ARBA" id="ARBA00031069"/>
    </source>
</evidence>
<evidence type="ECO:0000256" key="12">
    <source>
        <dbReference type="ARBA" id="ARBA00022803"/>
    </source>
</evidence>
<name>A0ABD0JYX7_9CAEN</name>
<feature type="domain" description="Anaphase-promoting complex subunit 5" evidence="18">
    <location>
        <begin position="274"/>
        <end position="372"/>
    </location>
</feature>
<accession>A0ABD0JYX7</accession>
<evidence type="ECO:0000313" key="21">
    <source>
        <dbReference type="Proteomes" id="UP001519460"/>
    </source>
</evidence>
<keyword evidence="15" id="KW-0131">Cell cycle</keyword>
<evidence type="ECO:0000256" key="5">
    <source>
        <dbReference type="ARBA" id="ARBA00016066"/>
    </source>
</evidence>
<evidence type="ECO:0000256" key="2">
    <source>
        <dbReference type="ARBA" id="ARBA00004186"/>
    </source>
</evidence>
<evidence type="ECO:0000259" key="19">
    <source>
        <dbReference type="Pfam" id="PF21371"/>
    </source>
</evidence>
<evidence type="ECO:0000256" key="7">
    <source>
        <dbReference type="ARBA" id="ARBA00022553"/>
    </source>
</evidence>
<dbReference type="PANTHER" id="PTHR12830:SF9">
    <property type="entry name" value="ANAPHASE-PROMOTING COMPLEX SUBUNIT 5"/>
    <property type="match status" value="1"/>
</dbReference>
<keyword evidence="8" id="KW-0132">Cell division</keyword>
<evidence type="ECO:0000256" key="4">
    <source>
        <dbReference type="ARBA" id="ARBA00007450"/>
    </source>
</evidence>
<keyword evidence="12" id="KW-0802">TPR repeat</keyword>
<evidence type="ECO:0000256" key="3">
    <source>
        <dbReference type="ARBA" id="ARBA00004906"/>
    </source>
</evidence>
<keyword evidence="14" id="KW-0539">Nucleus</keyword>
<sequence length="775" mass="86905">MASPKEDFLAMGPFVNSQLSKEQITPHKLSLLVLVHEYQVMRGLIIEDSGNHETPEVKFSEREKRFFMTTLLDLLQCPDLELRDLKAKLTPVLRPKLVDNFMCRLLQFKEEGTMAVMDFVEALGSLVLSDSVETIIHRTSVVGIFIRRLWLSFSQLSFSQLCDFHGRLKAYFYSGEAELVSEIMDSLGPSLADSISSLAGEAFLQNGLRPLDLSTDSDKSGLDGAFFSRKQAEFFIAQQAQMLSHDENKALSACKLQDRITGILQANPDLAEAHFLSYLNSLRVKEYCTAVHNLHHYFDRNSHLTGETTGGNKKLEEEVSRRYAALNLAALHFQFGHKTEARAALLEAVRMAQETNDHVCLQHALAWLNLLTDTGNGKTATQMERSVAKSGELSLPYLTSLGVQMLARHNALATATPSSVFDYLMKSSVINCQHSLYAMMSISGVQRSALWSYYGNRECAAMCAQIVLCLDTAEGGIFYNGESVCMALCLLARHHFDRGAHSCATEILQHARQRFPPHTQHAHLWQECEQYVNFEQALLAGRWTDAERAAKNLRALNESEGRLHLATLLRERGEVTASLDMLHELRELCEGSKELAPDFLCRVLLGLAEVFVVTGNHTAALPHLTQCVTHANNHHLHYLSAMATLYLAVVQMRMQLPGQALRLLETRMLTVLTHGSAYDRARLIYAYARCKVAAVSDAPTEERKTALYNAASLMSNVVVLFQSREANQRVKDAVYYQARLYHQLGYTAERNRCAHRFKQMDQQSPTLSVLAVNAI</sequence>
<protein>
    <recommendedName>
        <fullName evidence="5">Anaphase-promoting complex subunit 5</fullName>
    </recommendedName>
    <alternativeName>
        <fullName evidence="16">Cyclosome subunit 5</fullName>
    </alternativeName>
</protein>
<keyword evidence="21" id="KW-1185">Reference proteome</keyword>
<dbReference type="PANTHER" id="PTHR12830">
    <property type="entry name" value="ANAPHASE-PROMOTING COMPLEX SUBUNIT 5"/>
    <property type="match status" value="1"/>
</dbReference>
<feature type="domain" description="Anaphase-promoting complex subunit 5 N-terminal" evidence="19">
    <location>
        <begin position="24"/>
        <end position="176"/>
    </location>
</feature>
<dbReference type="InterPro" id="IPR048968">
    <property type="entry name" value="Apc5_N"/>
</dbReference>
<evidence type="ECO:0000256" key="10">
    <source>
        <dbReference type="ARBA" id="ARBA00022776"/>
    </source>
</evidence>
<comment type="pathway">
    <text evidence="3">Protein modification; protein ubiquitination.</text>
</comment>
<dbReference type="GO" id="GO:0005819">
    <property type="term" value="C:spindle"/>
    <property type="evidence" value="ECO:0007669"/>
    <property type="project" value="UniProtKB-SubCell"/>
</dbReference>
<dbReference type="Gene3D" id="1.25.40.10">
    <property type="entry name" value="Tetratricopeptide repeat domain"/>
    <property type="match status" value="1"/>
</dbReference>
<comment type="subcellular location">
    <subcellularLocation>
        <location evidence="2">Cytoplasm</location>
        <location evidence="2">Cytoskeleton</location>
        <location evidence="2">Spindle</location>
    </subcellularLocation>
    <subcellularLocation>
        <location evidence="1">Nucleus</location>
    </subcellularLocation>
</comment>
<dbReference type="GO" id="GO:0005634">
    <property type="term" value="C:nucleus"/>
    <property type="evidence" value="ECO:0007669"/>
    <property type="project" value="UniProtKB-SubCell"/>
</dbReference>
<organism evidence="20 21">
    <name type="scientific">Batillaria attramentaria</name>
    <dbReference type="NCBI Taxonomy" id="370345"/>
    <lineage>
        <taxon>Eukaryota</taxon>
        <taxon>Metazoa</taxon>
        <taxon>Spiralia</taxon>
        <taxon>Lophotrochozoa</taxon>
        <taxon>Mollusca</taxon>
        <taxon>Gastropoda</taxon>
        <taxon>Caenogastropoda</taxon>
        <taxon>Sorbeoconcha</taxon>
        <taxon>Cerithioidea</taxon>
        <taxon>Batillariidae</taxon>
        <taxon>Batillaria</taxon>
    </lineage>
</organism>
<dbReference type="InterPro" id="IPR037679">
    <property type="entry name" value="Apc5"/>
</dbReference>
<dbReference type="SUPFAM" id="SSF48452">
    <property type="entry name" value="TPR-like"/>
    <property type="match status" value="1"/>
</dbReference>